<name>A0A0P7I433_9EURY</name>
<accession>A0A0P7I433</accession>
<dbReference type="OrthoDB" id="103676at2157"/>
<dbReference type="GO" id="GO:0005886">
    <property type="term" value="C:plasma membrane"/>
    <property type="evidence" value="ECO:0007669"/>
    <property type="project" value="UniProtKB-SubCell"/>
</dbReference>
<sequence length="868" mass="91010">MIGGIVARSEVYRVFSIVRARRCTNESTVRGSTEGGGVMSSVDKLGAVWLSLMIVSSIFVGVVAVSGSASAAGNTVQFDFSSAYNADVVYGEDESGDFDGWGALVTNTVAGNNANSGDGLPDDGVFPSTSTHPRIELATTHGNAGNNAWQVSTTNENTFTVSDGQYETVHVIASAGGAGAGSPAKFRAKLHYSDGTSYTSQEFTVPDWYGGPPNNPGYVLKDGMDRWYHEGDPSVYPSYYEDADAPGIWGFAISANSDKTLEKITINVTENEAGSFNFFGGAATAKTSDAVVSPTGTTPKLSTTPITDAQTGDTNEVTVTVTFDEDMTQNTGDVTVTPDVNGDLSTVPTVENKRWTDAQTFKVDVQFVDDNEEVTGVSLEVDGAKDLDGNEMSSSVSTTYDVDTTNPKVSSASISNTPITDGNAGNQQIVTVEFAESMDTSTTPIVEITGVSGGPITVSESSFSDSTWTGAVTIADNDEDVTATIEVSGAADSNGNVMSSPDTSNTFVVSTTNPTGSTPILSPTPITNAETGDGNEVTVTVSFSERMSQNTDDVTVTPDVNGDLSTVPTVENKRWTDAQTFKLDVQFADDNEEVTGVSLEVDGAKDLDGNEMSSAVSTTYDVDTTDPSTGGGGSSISTGFEIDEQDTETATEDGEMQGTITGYKIGDTLSVPTENVDTKTIVVERVNVSFDMGTNIHNDMKVQAGTEPPQGVPEYSDAEQTGYVSVTIDGNLADRVTNGEITVRVPEEQMPDDPSAVDVYHADGETWGQTEKTYLGNDTYRIDTQSFPTFVVVVEDTPEQTTTTTPTTTSTQTSTSTTTPTTTEPVPSIDTATKTTPAPTTTGTSAPGFGIVSALVSLLGGALLLCRR</sequence>
<proteinExistence type="predicted"/>
<evidence type="ECO:0000313" key="6">
    <source>
        <dbReference type="Proteomes" id="UP000050535"/>
    </source>
</evidence>
<keyword evidence="6" id="KW-1185">Reference proteome</keyword>
<protein>
    <submittedName>
        <fullName evidence="5">PGF-CTERM archaeal protein-sorting signal</fullName>
    </submittedName>
</protein>
<dbReference type="PROSITE" id="PS50206">
    <property type="entry name" value="RHODANESE_3"/>
    <property type="match status" value="1"/>
</dbReference>
<feature type="transmembrane region" description="Helical" evidence="3">
    <location>
        <begin position="846"/>
        <end position="866"/>
    </location>
</feature>
<dbReference type="GO" id="GO:0030115">
    <property type="term" value="C:S-layer"/>
    <property type="evidence" value="ECO:0007669"/>
    <property type="project" value="UniProtKB-SubCell"/>
</dbReference>
<dbReference type="NCBIfam" id="TIGR04126">
    <property type="entry name" value="PGF_CTERM"/>
    <property type="match status" value="1"/>
</dbReference>
<dbReference type="RefSeq" id="WP_080506680.1">
    <property type="nucleotide sequence ID" value="NZ_LGUC01000001.1"/>
</dbReference>
<feature type="region of interest" description="Disordered" evidence="2">
    <location>
        <begin position="605"/>
        <end position="639"/>
    </location>
</feature>
<keyword evidence="3" id="KW-0812">Transmembrane</keyword>
<feature type="compositionally biased region" description="Polar residues" evidence="2">
    <location>
        <begin position="294"/>
        <end position="311"/>
    </location>
</feature>
<evidence type="ECO:0000256" key="2">
    <source>
        <dbReference type="SAM" id="MobiDB-lite"/>
    </source>
</evidence>
<dbReference type="PATRIC" id="fig|699431.3.peg.2550"/>
<dbReference type="InterPro" id="IPR001763">
    <property type="entry name" value="Rhodanese-like_dom"/>
</dbReference>
<evidence type="ECO:0000256" key="1">
    <source>
        <dbReference type="ARBA" id="ARBA00022729"/>
    </source>
</evidence>
<gene>
    <name evidence="5" type="ORF">SY89_02485</name>
</gene>
<keyword evidence="1" id="KW-0732">Signal</keyword>
<evidence type="ECO:0000259" key="4">
    <source>
        <dbReference type="PROSITE" id="PS50206"/>
    </source>
</evidence>
<reference evidence="6" key="1">
    <citation type="submission" date="2013-11" db="EMBL/GenBank/DDBJ databases">
        <authorList>
            <person name="Hoang H.T."/>
            <person name="Killian M.L."/>
            <person name="Madson D.M."/>
            <person name="Arruda P.H.E."/>
            <person name="Sun D."/>
            <person name="Schwartz K.J."/>
            <person name="Yoon K."/>
        </authorList>
    </citation>
    <scope>NUCLEOTIDE SEQUENCE [LARGE SCALE GENOMIC DNA]</scope>
    <source>
        <strain evidence="6">CDK2</strain>
    </source>
</reference>
<evidence type="ECO:0000313" key="5">
    <source>
        <dbReference type="EMBL" id="KPN31734.1"/>
    </source>
</evidence>
<feature type="compositionally biased region" description="Polar residues" evidence="2">
    <location>
        <begin position="611"/>
        <end position="622"/>
    </location>
</feature>
<feature type="region of interest" description="Disordered" evidence="2">
    <location>
        <begin position="290"/>
        <end position="311"/>
    </location>
</feature>
<feature type="compositionally biased region" description="Low complexity" evidence="2">
    <location>
        <begin position="799"/>
        <end position="842"/>
    </location>
</feature>
<feature type="region of interest" description="Disordered" evidence="2">
    <location>
        <begin position="797"/>
        <end position="842"/>
    </location>
</feature>
<dbReference type="InterPro" id="IPR026371">
    <property type="entry name" value="PGF_CTERM"/>
</dbReference>
<dbReference type="AlphaFoldDB" id="A0A0P7I433"/>
<organism evidence="5 6">
    <name type="scientific">Halolamina pelagica</name>
    <dbReference type="NCBI Taxonomy" id="699431"/>
    <lineage>
        <taxon>Archaea</taxon>
        <taxon>Methanobacteriati</taxon>
        <taxon>Methanobacteriota</taxon>
        <taxon>Stenosarchaea group</taxon>
        <taxon>Halobacteria</taxon>
        <taxon>Halobacteriales</taxon>
        <taxon>Haloferacaceae</taxon>
    </lineage>
</organism>
<evidence type="ECO:0000256" key="3">
    <source>
        <dbReference type="SAM" id="Phobius"/>
    </source>
</evidence>
<comment type="caution">
    <text evidence="5">The sequence shown here is derived from an EMBL/GenBank/DDBJ whole genome shotgun (WGS) entry which is preliminary data.</text>
</comment>
<dbReference type="EMBL" id="LGUC01000001">
    <property type="protein sequence ID" value="KPN31734.1"/>
    <property type="molecule type" value="Genomic_DNA"/>
</dbReference>
<feature type="region of interest" description="Disordered" evidence="2">
    <location>
        <begin position="385"/>
        <end position="404"/>
    </location>
</feature>
<dbReference type="Proteomes" id="UP000050535">
    <property type="component" value="Unassembled WGS sequence"/>
</dbReference>
<keyword evidence="3" id="KW-0472">Membrane</keyword>
<feature type="compositionally biased region" description="Low complexity" evidence="2">
    <location>
        <begin position="393"/>
        <end position="404"/>
    </location>
</feature>
<keyword evidence="3" id="KW-1133">Transmembrane helix</keyword>
<dbReference type="STRING" id="699431.SY89_02485"/>
<feature type="transmembrane region" description="Helical" evidence="3">
    <location>
        <begin position="47"/>
        <end position="67"/>
    </location>
</feature>
<feature type="domain" description="Rhodanese" evidence="4">
    <location>
        <begin position="218"/>
        <end position="236"/>
    </location>
</feature>